<evidence type="ECO:0000256" key="7">
    <source>
        <dbReference type="ARBA" id="ARBA00022729"/>
    </source>
</evidence>
<dbReference type="Gene3D" id="2.60.410.10">
    <property type="entry name" value="D-Ala-D-Ala carboxypeptidase, C-terminal domain"/>
    <property type="match status" value="1"/>
</dbReference>
<evidence type="ECO:0000256" key="6">
    <source>
        <dbReference type="ARBA" id="ARBA00022670"/>
    </source>
</evidence>
<gene>
    <name evidence="18" type="ORF">HMPREF9473_02207</name>
</gene>
<evidence type="ECO:0000256" key="4">
    <source>
        <dbReference type="ARBA" id="ARBA00012448"/>
    </source>
</evidence>
<keyword evidence="6" id="KW-0645">Protease</keyword>
<dbReference type="EMBL" id="ADLN01000044">
    <property type="protein sequence ID" value="EHI59876.1"/>
    <property type="molecule type" value="Genomic_DNA"/>
</dbReference>
<dbReference type="MEROPS" id="S11.004"/>
<evidence type="ECO:0000256" key="12">
    <source>
        <dbReference type="ARBA" id="ARBA00034000"/>
    </source>
</evidence>
<keyword evidence="8" id="KW-0378">Hydrolase</keyword>
<accession>G5IFD0</accession>
<evidence type="ECO:0000256" key="14">
    <source>
        <dbReference type="PIRSR" id="PIRSR618044-2"/>
    </source>
</evidence>
<dbReference type="GO" id="GO:0006508">
    <property type="term" value="P:proteolysis"/>
    <property type="evidence" value="ECO:0007669"/>
    <property type="project" value="UniProtKB-KW"/>
</dbReference>
<dbReference type="InterPro" id="IPR012338">
    <property type="entry name" value="Beta-lactam/transpept-like"/>
</dbReference>
<evidence type="ECO:0000256" key="5">
    <source>
        <dbReference type="ARBA" id="ARBA00022645"/>
    </source>
</evidence>
<keyword evidence="5" id="KW-0121">Carboxypeptidase</keyword>
<evidence type="ECO:0000313" key="18">
    <source>
        <dbReference type="EMBL" id="EHI59876.1"/>
    </source>
</evidence>
<evidence type="ECO:0000256" key="16">
    <source>
        <dbReference type="SAM" id="SignalP"/>
    </source>
</evidence>
<dbReference type="Pfam" id="PF00768">
    <property type="entry name" value="Peptidase_S11"/>
    <property type="match status" value="1"/>
</dbReference>
<dbReference type="Gene3D" id="3.40.710.10">
    <property type="entry name" value="DD-peptidase/beta-lactamase superfamily"/>
    <property type="match status" value="1"/>
</dbReference>
<comment type="function">
    <text evidence="1">Removes C-terminal D-alanyl residues from sugar-peptide cell wall precursors.</text>
</comment>
<dbReference type="Pfam" id="PF07943">
    <property type="entry name" value="PBP5_C"/>
    <property type="match status" value="1"/>
</dbReference>
<protein>
    <recommendedName>
        <fullName evidence="4">serine-type D-Ala-D-Ala carboxypeptidase</fullName>
        <ecNumber evidence="4">3.4.16.4</ecNumber>
    </recommendedName>
</protein>
<organism evidence="18 19">
    <name type="scientific">Hungatella hathewayi WAL-18680</name>
    <dbReference type="NCBI Taxonomy" id="742737"/>
    <lineage>
        <taxon>Bacteria</taxon>
        <taxon>Bacillati</taxon>
        <taxon>Bacillota</taxon>
        <taxon>Clostridia</taxon>
        <taxon>Lachnospirales</taxon>
        <taxon>Lachnospiraceae</taxon>
        <taxon>Hungatella</taxon>
    </lineage>
</organism>
<evidence type="ECO:0000256" key="9">
    <source>
        <dbReference type="ARBA" id="ARBA00022960"/>
    </source>
</evidence>
<keyword evidence="10" id="KW-0573">Peptidoglycan synthesis</keyword>
<name>G5IFD0_9FIRM</name>
<feature type="active site" description="Proton acceptor" evidence="13">
    <location>
        <position position="69"/>
    </location>
</feature>
<dbReference type="SUPFAM" id="SSF56601">
    <property type="entry name" value="beta-lactamase/transpeptidase-like"/>
    <property type="match status" value="1"/>
</dbReference>
<keyword evidence="11" id="KW-0961">Cell wall biogenesis/degradation</keyword>
<evidence type="ECO:0000256" key="8">
    <source>
        <dbReference type="ARBA" id="ARBA00022801"/>
    </source>
</evidence>
<dbReference type="GO" id="GO:0009002">
    <property type="term" value="F:serine-type D-Ala-D-Ala carboxypeptidase activity"/>
    <property type="evidence" value="ECO:0007669"/>
    <property type="project" value="UniProtKB-EC"/>
</dbReference>
<dbReference type="InterPro" id="IPR018044">
    <property type="entry name" value="Peptidase_S11"/>
</dbReference>
<dbReference type="HOGENOM" id="CLU_027070_7_0_9"/>
<dbReference type="InterPro" id="IPR001967">
    <property type="entry name" value="Peptidase_S11_N"/>
</dbReference>
<feature type="chain" id="PRO_5003478603" description="serine-type D-Ala-D-Ala carboxypeptidase" evidence="16">
    <location>
        <begin position="25"/>
        <end position="414"/>
    </location>
</feature>
<dbReference type="RefSeq" id="WP_006780187.1">
    <property type="nucleotide sequence ID" value="NZ_CP040506.1"/>
</dbReference>
<feature type="binding site" evidence="14">
    <location>
        <position position="241"/>
    </location>
    <ligand>
        <name>substrate</name>
    </ligand>
</feature>
<feature type="active site" evidence="13">
    <location>
        <position position="121"/>
    </location>
</feature>
<dbReference type="Proteomes" id="UP000005384">
    <property type="component" value="Unassembled WGS sequence"/>
</dbReference>
<evidence type="ECO:0000256" key="3">
    <source>
        <dbReference type="ARBA" id="ARBA00007164"/>
    </source>
</evidence>
<evidence type="ECO:0000256" key="13">
    <source>
        <dbReference type="PIRSR" id="PIRSR618044-1"/>
    </source>
</evidence>
<evidence type="ECO:0000256" key="15">
    <source>
        <dbReference type="RuleBase" id="RU004016"/>
    </source>
</evidence>
<sequence length="414" mass="45924">MKSIVLTLLSTFLSLQLCLFPAFGETGGEEQEKDLKLYAQSAVLMDAASGRILYGKEELLQRPMASTTKIMTCILALENGSPDDVVKVSSYAAGQPKVHLGVSTGETFRLGDLLYSLMLESHNDAAVMIAEHIGGDVKGFARMMNQKARDIGCENTYFITPNGLDAVETDESGREQIHSTTAADLARIMSYCVWESPKREEFLNITQTQNYYFTDLEGKRSFNCTNHNAFLSMMNGVLSGKTGFTGGAGYSYIGALEDGGRQFVVALLGCGWPPHKTWKWSDTRALFTYGLANYQYREVYREQNLKPIPVENGISPETGIGQTAYTDVTMNLKDEEKSLKLLMKEGEKVQMSTDIPKKLKAPVRAGTVVGSVTYYLEEKPVKVFPIYAGSDVEEVTLNWCIRNILDKYLVCPAW</sequence>
<dbReference type="PANTHER" id="PTHR21581:SF33">
    <property type="entry name" value="D-ALANYL-D-ALANINE CARBOXYPEPTIDASE DACB"/>
    <property type="match status" value="1"/>
</dbReference>
<proteinExistence type="inferred from homology"/>
<dbReference type="GO" id="GO:0009252">
    <property type="term" value="P:peptidoglycan biosynthetic process"/>
    <property type="evidence" value="ECO:0007669"/>
    <property type="project" value="UniProtKB-UniPathway"/>
</dbReference>
<dbReference type="SUPFAM" id="SSF69189">
    <property type="entry name" value="Penicillin-binding protein associated domain"/>
    <property type="match status" value="1"/>
</dbReference>
<dbReference type="EC" id="3.4.16.4" evidence="4"/>
<dbReference type="PATRIC" id="fig|742737.3.peg.2235"/>
<dbReference type="PANTHER" id="PTHR21581">
    <property type="entry name" value="D-ALANYL-D-ALANINE CARBOXYPEPTIDASE"/>
    <property type="match status" value="1"/>
</dbReference>
<comment type="pathway">
    <text evidence="2">Cell wall biogenesis; peptidoglycan biosynthesis.</text>
</comment>
<dbReference type="GO" id="GO:0008360">
    <property type="term" value="P:regulation of cell shape"/>
    <property type="evidence" value="ECO:0007669"/>
    <property type="project" value="UniProtKB-KW"/>
</dbReference>
<dbReference type="GO" id="GO:0071555">
    <property type="term" value="P:cell wall organization"/>
    <property type="evidence" value="ECO:0007669"/>
    <property type="project" value="UniProtKB-KW"/>
</dbReference>
<dbReference type="InterPro" id="IPR012907">
    <property type="entry name" value="Peptidase_S11_C"/>
</dbReference>
<keyword evidence="7 16" id="KW-0732">Signal</keyword>
<comment type="caution">
    <text evidence="18">The sequence shown here is derived from an EMBL/GenBank/DDBJ whole genome shotgun (WGS) entry which is preliminary data.</text>
</comment>
<evidence type="ECO:0000256" key="2">
    <source>
        <dbReference type="ARBA" id="ARBA00004752"/>
    </source>
</evidence>
<comment type="similarity">
    <text evidence="3 15">Belongs to the peptidase S11 family.</text>
</comment>
<comment type="catalytic activity">
    <reaction evidence="12">
        <text>Preferential cleavage: (Ac)2-L-Lys-D-Ala-|-D-Ala. Also transpeptidation of peptidyl-alanyl moieties that are N-acyl substituents of D-alanine.</text>
        <dbReference type="EC" id="3.4.16.4"/>
    </reaction>
</comment>
<evidence type="ECO:0000256" key="10">
    <source>
        <dbReference type="ARBA" id="ARBA00022984"/>
    </source>
</evidence>
<dbReference type="PRINTS" id="PR00725">
    <property type="entry name" value="DADACBPTASE1"/>
</dbReference>
<keyword evidence="9" id="KW-0133">Cell shape</keyword>
<dbReference type="SMART" id="SM00936">
    <property type="entry name" value="PBP5_C"/>
    <property type="match status" value="1"/>
</dbReference>
<evidence type="ECO:0000313" key="19">
    <source>
        <dbReference type="Proteomes" id="UP000005384"/>
    </source>
</evidence>
<evidence type="ECO:0000259" key="17">
    <source>
        <dbReference type="SMART" id="SM00936"/>
    </source>
</evidence>
<evidence type="ECO:0000256" key="1">
    <source>
        <dbReference type="ARBA" id="ARBA00003217"/>
    </source>
</evidence>
<feature type="signal peptide" evidence="16">
    <location>
        <begin position="1"/>
        <end position="24"/>
    </location>
</feature>
<feature type="active site" description="Acyl-ester intermediate" evidence="13">
    <location>
        <position position="66"/>
    </location>
</feature>
<keyword evidence="19" id="KW-1185">Reference proteome</keyword>
<dbReference type="InterPro" id="IPR037167">
    <property type="entry name" value="Peptidase_S11_C_sf"/>
</dbReference>
<reference evidence="18 19" key="1">
    <citation type="submission" date="2011-08" db="EMBL/GenBank/DDBJ databases">
        <title>The Genome Sequence of Clostridium hathewayi WAL-18680.</title>
        <authorList>
            <consortium name="The Broad Institute Genome Sequencing Platform"/>
            <person name="Earl A."/>
            <person name="Ward D."/>
            <person name="Feldgarden M."/>
            <person name="Gevers D."/>
            <person name="Finegold S.M."/>
            <person name="Summanen P.H."/>
            <person name="Molitoris D.R."/>
            <person name="Song M."/>
            <person name="Daigneault M."/>
            <person name="Allen-Vercoe E."/>
            <person name="Young S.K."/>
            <person name="Zeng Q."/>
            <person name="Gargeya S."/>
            <person name="Fitzgerald M."/>
            <person name="Haas B."/>
            <person name="Abouelleil A."/>
            <person name="Alvarado L."/>
            <person name="Arachchi H.M."/>
            <person name="Berlin A."/>
            <person name="Brown A."/>
            <person name="Chapman S.B."/>
            <person name="Chen Z."/>
            <person name="Dunbar C."/>
            <person name="Freedman E."/>
            <person name="Gearin G."/>
            <person name="Gellesch M."/>
            <person name="Goldberg J."/>
            <person name="Griggs A."/>
            <person name="Gujja S."/>
            <person name="Heiman D."/>
            <person name="Howarth C."/>
            <person name="Larson L."/>
            <person name="Lui A."/>
            <person name="MacDonald P.J.P."/>
            <person name="Montmayeur A."/>
            <person name="Murphy C."/>
            <person name="Neiman D."/>
            <person name="Pearson M."/>
            <person name="Priest M."/>
            <person name="Roberts A."/>
            <person name="Saif S."/>
            <person name="Shea T."/>
            <person name="Shenoy N."/>
            <person name="Sisk P."/>
            <person name="Stolte C."/>
            <person name="Sykes S."/>
            <person name="Wortman J."/>
            <person name="Nusbaum C."/>
            <person name="Birren B."/>
        </authorList>
    </citation>
    <scope>NUCLEOTIDE SEQUENCE [LARGE SCALE GENOMIC DNA]</scope>
    <source>
        <strain evidence="18 19">WAL-18680</strain>
    </source>
</reference>
<evidence type="ECO:0000256" key="11">
    <source>
        <dbReference type="ARBA" id="ARBA00023316"/>
    </source>
</evidence>
<dbReference type="InterPro" id="IPR015956">
    <property type="entry name" value="Peniciliin-bd_prot_C_sf"/>
</dbReference>
<dbReference type="UniPathway" id="UPA00219"/>
<dbReference type="AlphaFoldDB" id="G5IFD0"/>
<feature type="domain" description="Peptidase S11 D-Ala-D-Ala carboxypeptidase A C-terminal" evidence="17">
    <location>
        <begin position="294"/>
        <end position="394"/>
    </location>
</feature>